<dbReference type="STRING" id="1111735.GCA_000428045_04001"/>
<keyword evidence="5 6" id="KW-0472">Membrane</keyword>
<feature type="transmembrane region" description="Helical" evidence="6">
    <location>
        <begin position="165"/>
        <end position="193"/>
    </location>
</feature>
<feature type="transmembrane region" description="Helical" evidence="6">
    <location>
        <begin position="250"/>
        <end position="277"/>
    </location>
</feature>
<proteinExistence type="predicted"/>
<comment type="subcellular location">
    <subcellularLocation>
        <location evidence="1">Cell inner membrane</location>
        <topology evidence="1">Multi-pass membrane protein</topology>
    </subcellularLocation>
</comment>
<dbReference type="Proteomes" id="UP000235015">
    <property type="component" value="Unassembled WGS sequence"/>
</dbReference>
<name>A0A2N6CZN1_9GAMM</name>
<dbReference type="CDD" id="cd06581">
    <property type="entry name" value="TM_PBP1_LivM_like"/>
    <property type="match status" value="1"/>
</dbReference>
<sequence length="327" mass="36377">MHTVTRPIIIFLCLCLALLLLFPMVGSAFYTGLVTKIMILSIFTISLDLLIGFTGLVSFGHAAFFGIGAYLLAILFGDLEHINYWWSLTLTLSLTGLAALLVGWLCIRTSGIYFIMLTLAFAQMFFYFFFESPRFGGDDGIFMMNKPEITLATRQLVDLDNEHDFYYFVLAWLVGVYLFLSMILRAPFGHVLIAIKANEQRVRALGYSTPHYKLVSFVIAGTIAGLAGFLEAAHTSFITPAYLGWHESGMAIMMVILGGMGTLFGPVIGTFIVVLLQDFLPNFTEHWKLIMGGIIIFVVLFLPNGIAGLIYSISNRFFSRENSGREG</sequence>
<gene>
    <name evidence="7" type="ORF">C0630_04425</name>
</gene>
<keyword evidence="3 6" id="KW-0812">Transmembrane</keyword>
<evidence type="ECO:0000256" key="2">
    <source>
        <dbReference type="ARBA" id="ARBA00022475"/>
    </source>
</evidence>
<keyword evidence="2" id="KW-1003">Cell membrane</keyword>
<dbReference type="InterPro" id="IPR001851">
    <property type="entry name" value="ABC_transp_permease"/>
</dbReference>
<evidence type="ECO:0000256" key="4">
    <source>
        <dbReference type="ARBA" id="ARBA00022989"/>
    </source>
</evidence>
<dbReference type="InterPro" id="IPR043428">
    <property type="entry name" value="LivM-like"/>
</dbReference>
<feature type="transmembrane region" description="Helical" evidence="6">
    <location>
        <begin position="37"/>
        <end position="57"/>
    </location>
</feature>
<dbReference type="GO" id="GO:0015658">
    <property type="term" value="F:branched-chain amino acid transmembrane transporter activity"/>
    <property type="evidence" value="ECO:0007669"/>
    <property type="project" value="InterPro"/>
</dbReference>
<evidence type="ECO:0000256" key="5">
    <source>
        <dbReference type="ARBA" id="ARBA00023136"/>
    </source>
</evidence>
<reference evidence="7 8" key="1">
    <citation type="submission" date="2017-11" db="EMBL/GenBank/DDBJ databases">
        <title>Genome-resolved metagenomics identifies genetic mobility, metabolic interactions, and unexpected diversity in perchlorate-reducing communities.</title>
        <authorList>
            <person name="Barnum T.P."/>
            <person name="Figueroa I.A."/>
            <person name="Carlstrom C.I."/>
            <person name="Lucas L.N."/>
            <person name="Engelbrektson A.L."/>
            <person name="Coates J.D."/>
        </authorList>
    </citation>
    <scope>NUCLEOTIDE SEQUENCE [LARGE SCALE GENOMIC DNA]</scope>
    <source>
        <strain evidence="7">BM301</strain>
    </source>
</reference>
<organism evidence="7 8">
    <name type="scientific">Sedimenticola selenatireducens</name>
    <dbReference type="NCBI Taxonomy" id="191960"/>
    <lineage>
        <taxon>Bacteria</taxon>
        <taxon>Pseudomonadati</taxon>
        <taxon>Pseudomonadota</taxon>
        <taxon>Gammaproteobacteria</taxon>
        <taxon>Chromatiales</taxon>
        <taxon>Sedimenticolaceae</taxon>
        <taxon>Sedimenticola</taxon>
    </lineage>
</organism>
<evidence type="ECO:0000313" key="7">
    <source>
        <dbReference type="EMBL" id="PLX62822.1"/>
    </source>
</evidence>
<evidence type="ECO:0000313" key="8">
    <source>
        <dbReference type="Proteomes" id="UP000235015"/>
    </source>
</evidence>
<dbReference type="AlphaFoldDB" id="A0A2N6CZN1"/>
<feature type="transmembrane region" description="Helical" evidence="6">
    <location>
        <begin position="214"/>
        <end position="230"/>
    </location>
</feature>
<keyword evidence="4 6" id="KW-1133">Transmembrane helix</keyword>
<dbReference type="GO" id="GO:0005886">
    <property type="term" value="C:plasma membrane"/>
    <property type="evidence" value="ECO:0007669"/>
    <property type="project" value="UniProtKB-SubCell"/>
</dbReference>
<evidence type="ECO:0000256" key="1">
    <source>
        <dbReference type="ARBA" id="ARBA00004429"/>
    </source>
</evidence>
<dbReference type="PANTHER" id="PTHR30482">
    <property type="entry name" value="HIGH-AFFINITY BRANCHED-CHAIN AMINO ACID TRANSPORT SYSTEM PERMEASE"/>
    <property type="match status" value="1"/>
</dbReference>
<comment type="caution">
    <text evidence="7">The sequence shown here is derived from an EMBL/GenBank/DDBJ whole genome shotgun (WGS) entry which is preliminary data.</text>
</comment>
<dbReference type="RefSeq" id="WP_051302069.1">
    <property type="nucleotide sequence ID" value="NZ_CAXXYC010000004.1"/>
</dbReference>
<feature type="transmembrane region" description="Helical" evidence="6">
    <location>
        <begin position="62"/>
        <end position="79"/>
    </location>
</feature>
<accession>A0A2N6CZN1</accession>
<dbReference type="Pfam" id="PF02653">
    <property type="entry name" value="BPD_transp_2"/>
    <property type="match status" value="1"/>
</dbReference>
<evidence type="ECO:0000256" key="3">
    <source>
        <dbReference type="ARBA" id="ARBA00022692"/>
    </source>
</evidence>
<feature type="transmembrane region" description="Helical" evidence="6">
    <location>
        <begin position="289"/>
        <end position="313"/>
    </location>
</feature>
<dbReference type="PANTHER" id="PTHR30482:SF17">
    <property type="entry name" value="ABC TRANSPORTER ATP-BINDING PROTEIN"/>
    <property type="match status" value="1"/>
</dbReference>
<feature type="transmembrane region" description="Helical" evidence="6">
    <location>
        <begin position="85"/>
        <end position="105"/>
    </location>
</feature>
<dbReference type="EMBL" id="PKUN01000003">
    <property type="protein sequence ID" value="PLX62822.1"/>
    <property type="molecule type" value="Genomic_DNA"/>
</dbReference>
<feature type="transmembrane region" description="Helical" evidence="6">
    <location>
        <begin position="112"/>
        <end position="130"/>
    </location>
</feature>
<protein>
    <submittedName>
        <fullName evidence="7">Autoinducer 2 ABC transporter permease LsrC</fullName>
    </submittedName>
</protein>
<evidence type="ECO:0000256" key="6">
    <source>
        <dbReference type="SAM" id="Phobius"/>
    </source>
</evidence>